<keyword evidence="2" id="KW-0472">Membrane</keyword>
<organism evidence="3 4">
    <name type="scientific">Lysinibacillus capsici</name>
    <dbReference type="NCBI Taxonomy" id="2115968"/>
    <lineage>
        <taxon>Bacteria</taxon>
        <taxon>Bacillati</taxon>
        <taxon>Bacillota</taxon>
        <taxon>Bacilli</taxon>
        <taxon>Bacillales</taxon>
        <taxon>Bacillaceae</taxon>
        <taxon>Lysinibacillus</taxon>
    </lineage>
</organism>
<gene>
    <name evidence="3" type="ORF">QBO96_06540</name>
</gene>
<protein>
    <submittedName>
        <fullName evidence="3">Uncharacterized protein</fullName>
    </submittedName>
</protein>
<evidence type="ECO:0000313" key="3">
    <source>
        <dbReference type="EMBL" id="WGF39920.1"/>
    </source>
</evidence>
<keyword evidence="2" id="KW-1133">Transmembrane helix</keyword>
<keyword evidence="4" id="KW-1185">Reference proteome</keyword>
<dbReference type="Proteomes" id="UP001244564">
    <property type="component" value="Chromosome"/>
</dbReference>
<evidence type="ECO:0000256" key="2">
    <source>
        <dbReference type="SAM" id="Phobius"/>
    </source>
</evidence>
<feature type="transmembrane region" description="Helical" evidence="2">
    <location>
        <begin position="25"/>
        <end position="45"/>
    </location>
</feature>
<reference evidence="3 4" key="1">
    <citation type="submission" date="2023-04" db="EMBL/GenBank/DDBJ databases">
        <title>Genomic of Lysinibacillus capsici TSBLM.</title>
        <authorList>
            <person name="Hu X.S."/>
            <person name="Yu C.H."/>
        </authorList>
    </citation>
    <scope>NUCLEOTIDE SEQUENCE [LARGE SCALE GENOMIC DNA]</scope>
    <source>
        <strain evidence="3 4">TSBLM</strain>
    </source>
</reference>
<dbReference type="EMBL" id="CP122283">
    <property type="protein sequence ID" value="WGF39920.1"/>
    <property type="molecule type" value="Genomic_DNA"/>
</dbReference>
<evidence type="ECO:0000313" key="4">
    <source>
        <dbReference type="Proteomes" id="UP001244564"/>
    </source>
</evidence>
<keyword evidence="1" id="KW-0175">Coiled coil</keyword>
<keyword evidence="2" id="KW-0812">Transmembrane</keyword>
<feature type="coiled-coil region" evidence="1">
    <location>
        <begin position="66"/>
        <end position="96"/>
    </location>
</feature>
<accession>A0ABY8KLD3</accession>
<name>A0ABY8KLD3_9BACI</name>
<proteinExistence type="predicted"/>
<dbReference type="RefSeq" id="WP_279495581.1">
    <property type="nucleotide sequence ID" value="NZ_CP122283.1"/>
</dbReference>
<evidence type="ECO:0000256" key="1">
    <source>
        <dbReference type="SAM" id="Coils"/>
    </source>
</evidence>
<sequence>MEDNKKSSQVVGATSEGNSKKVKSLFQPLTAVVLSVNLIMIVHVVNSNQYTKRVNHEISELNTRQEILLKHQEELLEQQVEELERLKVTINHYRKEIGQ</sequence>